<feature type="region of interest" description="Disordered" evidence="1">
    <location>
        <begin position="111"/>
        <end position="145"/>
    </location>
</feature>
<feature type="compositionally biased region" description="Low complexity" evidence="1">
    <location>
        <begin position="167"/>
        <end position="231"/>
    </location>
</feature>
<sequence length="687" mass="68507">MAARETGQARPRRPAVLAALLAGLCAGLLPAAAAQCSLGLNFQPPGAPNVPYSWTVLGQAALKPAGNNDTGRIAPVRLAAAPVPVLHVLPAHPLVGAPSSCVSDCLPPPPPAAAAPARRLMQAEAAGPAGDEEQQQQQYDAQSSQSVEVPLELIWELPLESQIAPEAGAEAGSGGPLSLEAAAGPSEPAGPSQAKPAAGEKAAAKAPADGPKTATKAAAPAAGAPAASGPGKAPPPANATGPAPDAKPPPRKCAKSTDPGTLLEPASWSLSWSLDGGAPVKAGPFQGSKPAEIRLDALAGLPKGQHNLSVTLTLHAGSASVSGAGALPAANMTATRAVSFLLVDPSEAPDPTSTTKSSADPAADSVASKYWCALSFNVGGAIVKNKTVERAPEDGPLSSGAFQCARECNKMGPGCGAFGVVGADCYLMSKVNVTAGGADSLVTAMCMKNVQDWNALGAAHGVAAARDRYYCLPTFDVQGGPAGQSDEPAAGAKPPVTDFPLNTDPLVCAASCSATQGCEYFVQIKPAGCYLKSRPFDSDGRFGTTGPSPSVDVSCFRGEDAWLRAGSILDAALPQLRAGFAGGVLTGSVAGAAGLVGNATAATYYCAREYSVNGTVHSKTDVGEGAPGWPSGGCQGQRAPTALQLRRAPLSAAPAPPPAPPSRARLGGSAGAISHFPPVTLRTPACS</sequence>
<dbReference type="InParanoid" id="A0A2V0PCP0"/>
<feature type="chain" id="PRO_5016112058" description="Apple domain-containing protein" evidence="2">
    <location>
        <begin position="35"/>
        <end position="687"/>
    </location>
</feature>
<name>A0A2V0PCP0_9CHLO</name>
<evidence type="ECO:0000313" key="4">
    <source>
        <dbReference type="Proteomes" id="UP000247498"/>
    </source>
</evidence>
<feature type="signal peptide" evidence="2">
    <location>
        <begin position="1"/>
        <end position="34"/>
    </location>
</feature>
<reference evidence="3 4" key="1">
    <citation type="journal article" date="2018" name="Sci. Rep.">
        <title>Raphidocelis subcapitata (=Pseudokirchneriella subcapitata) provides an insight into genome evolution and environmental adaptations in the Sphaeropleales.</title>
        <authorList>
            <person name="Suzuki S."/>
            <person name="Yamaguchi H."/>
            <person name="Nakajima N."/>
            <person name="Kawachi M."/>
        </authorList>
    </citation>
    <scope>NUCLEOTIDE SEQUENCE [LARGE SCALE GENOMIC DNA]</scope>
    <source>
        <strain evidence="3 4">NIES-35</strain>
    </source>
</reference>
<dbReference type="Proteomes" id="UP000247498">
    <property type="component" value="Unassembled WGS sequence"/>
</dbReference>
<dbReference type="EMBL" id="BDRX01000058">
    <property type="protein sequence ID" value="GBF94937.1"/>
    <property type="molecule type" value="Genomic_DNA"/>
</dbReference>
<evidence type="ECO:0008006" key="5">
    <source>
        <dbReference type="Google" id="ProtNLM"/>
    </source>
</evidence>
<gene>
    <name evidence="3" type="ORF">Rsub_07438</name>
</gene>
<feature type="compositionally biased region" description="Low complexity" evidence="1">
    <location>
        <begin position="114"/>
        <end position="145"/>
    </location>
</feature>
<accession>A0A2V0PCP0</accession>
<evidence type="ECO:0000313" key="3">
    <source>
        <dbReference type="EMBL" id="GBF94937.1"/>
    </source>
</evidence>
<protein>
    <recommendedName>
        <fullName evidence="5">Apple domain-containing protein</fullName>
    </recommendedName>
</protein>
<feature type="region of interest" description="Disordered" evidence="1">
    <location>
        <begin position="650"/>
        <end position="670"/>
    </location>
</feature>
<evidence type="ECO:0000256" key="1">
    <source>
        <dbReference type="SAM" id="MobiDB-lite"/>
    </source>
</evidence>
<dbReference type="OrthoDB" id="544107at2759"/>
<organism evidence="3 4">
    <name type="scientific">Raphidocelis subcapitata</name>
    <dbReference type="NCBI Taxonomy" id="307507"/>
    <lineage>
        <taxon>Eukaryota</taxon>
        <taxon>Viridiplantae</taxon>
        <taxon>Chlorophyta</taxon>
        <taxon>core chlorophytes</taxon>
        <taxon>Chlorophyceae</taxon>
        <taxon>CS clade</taxon>
        <taxon>Sphaeropleales</taxon>
        <taxon>Selenastraceae</taxon>
        <taxon>Raphidocelis</taxon>
    </lineage>
</organism>
<comment type="caution">
    <text evidence="3">The sequence shown here is derived from an EMBL/GenBank/DDBJ whole genome shotgun (WGS) entry which is preliminary data.</text>
</comment>
<proteinExistence type="predicted"/>
<dbReference type="AlphaFoldDB" id="A0A2V0PCP0"/>
<keyword evidence="4" id="KW-1185">Reference proteome</keyword>
<evidence type="ECO:0000256" key="2">
    <source>
        <dbReference type="SAM" id="SignalP"/>
    </source>
</evidence>
<feature type="region of interest" description="Disordered" evidence="1">
    <location>
        <begin position="167"/>
        <end position="264"/>
    </location>
</feature>
<keyword evidence="2" id="KW-0732">Signal</keyword>